<reference evidence="2" key="2">
    <citation type="submission" date="2018-05" db="EMBL/GenBank/DDBJ databases">
        <title>OpunRS2 (Oryza punctata Reference Sequence Version 2).</title>
        <authorList>
            <person name="Zhang J."/>
            <person name="Kudrna D."/>
            <person name="Lee S."/>
            <person name="Talag J."/>
            <person name="Welchert J."/>
            <person name="Wing R.A."/>
        </authorList>
    </citation>
    <scope>NUCLEOTIDE SEQUENCE [LARGE SCALE GENOMIC DNA]</scope>
</reference>
<dbReference type="Gene3D" id="1.10.287.1130">
    <property type="entry name" value="CytochromE C oxidase copper chaperone"/>
    <property type="match status" value="1"/>
</dbReference>
<evidence type="ECO:0000313" key="2">
    <source>
        <dbReference type="EnsemblPlants" id="OPUNC12G04850.1"/>
    </source>
</evidence>
<dbReference type="EnsemblPlants" id="OPUNC12G04850.1">
    <property type="protein sequence ID" value="OPUNC12G04850.1"/>
    <property type="gene ID" value="OPUNC12G04850"/>
</dbReference>
<organism evidence="2">
    <name type="scientific">Oryza punctata</name>
    <name type="common">Red rice</name>
    <dbReference type="NCBI Taxonomy" id="4537"/>
    <lineage>
        <taxon>Eukaryota</taxon>
        <taxon>Viridiplantae</taxon>
        <taxon>Streptophyta</taxon>
        <taxon>Embryophyta</taxon>
        <taxon>Tracheophyta</taxon>
        <taxon>Spermatophyta</taxon>
        <taxon>Magnoliopsida</taxon>
        <taxon>Liliopsida</taxon>
        <taxon>Poales</taxon>
        <taxon>Poaceae</taxon>
        <taxon>BOP clade</taxon>
        <taxon>Oryzoideae</taxon>
        <taxon>Oryzeae</taxon>
        <taxon>Oryzinae</taxon>
        <taxon>Oryza</taxon>
    </lineage>
</organism>
<sequence>MITCKDSGQDHKVSALDQPRAHKKSGLPGKPAAYERTHWMASSNAAGKRCSGFCTLKPSMKERRRKILQIATTTLGRIGQSKPTTAHMDRLEIWAESSGPFATNHSSSRKKPTPPWASSFLFLLARRVRVNSETQLRFERRRRREEEEEEMAQQSKEPCKKEACDIQACLSKNMFDSKKYLPGQCQGAGRQELSFVVGEVVGDAYGGGRGSKMMLASSMFSGS</sequence>
<evidence type="ECO:0000313" key="3">
    <source>
        <dbReference type="Proteomes" id="UP000026962"/>
    </source>
</evidence>
<dbReference type="InterPro" id="IPR009069">
    <property type="entry name" value="Cys_alpha_HP_mot_SF"/>
</dbReference>
<evidence type="ECO:0000256" key="1">
    <source>
        <dbReference type="SAM" id="MobiDB-lite"/>
    </source>
</evidence>
<keyword evidence="3" id="KW-1185">Reference proteome</keyword>
<dbReference type="AlphaFoldDB" id="A0A0E0MKC4"/>
<dbReference type="SUPFAM" id="SSF47072">
    <property type="entry name" value="Cysteine alpha-hairpin motif"/>
    <property type="match status" value="1"/>
</dbReference>
<dbReference type="Gramene" id="OPUNC12G04850.1">
    <property type="protein sequence ID" value="OPUNC12G04850.1"/>
    <property type="gene ID" value="OPUNC12G04850"/>
</dbReference>
<proteinExistence type="predicted"/>
<dbReference type="Proteomes" id="UP000026962">
    <property type="component" value="Chromosome 12"/>
</dbReference>
<name>A0A0E0MKC4_ORYPU</name>
<dbReference type="HOGENOM" id="CLU_1241822_0_0_1"/>
<reference evidence="2" key="1">
    <citation type="submission" date="2015-04" db="UniProtKB">
        <authorList>
            <consortium name="EnsemblPlants"/>
        </authorList>
    </citation>
    <scope>IDENTIFICATION</scope>
</reference>
<protein>
    <submittedName>
        <fullName evidence="2">Uncharacterized protein</fullName>
    </submittedName>
</protein>
<accession>A0A0E0MKC4</accession>
<feature type="region of interest" description="Disordered" evidence="1">
    <location>
        <begin position="1"/>
        <end position="31"/>
    </location>
</feature>